<evidence type="ECO:0000256" key="2">
    <source>
        <dbReference type="ARBA" id="ARBA00022833"/>
    </source>
</evidence>
<dbReference type="SMART" id="SM00132">
    <property type="entry name" value="LIM"/>
    <property type="match status" value="1"/>
</dbReference>
<keyword evidence="1 4" id="KW-0479">Metal-binding</keyword>
<evidence type="ECO:0000259" key="5">
    <source>
        <dbReference type="PROSITE" id="PS50023"/>
    </source>
</evidence>
<keyword evidence="3 4" id="KW-0440">LIM domain</keyword>
<sequence>MQSTERNRMKRKILFHSIPFDVTVDRFPQNSSYPFRPEDGTPLDQFIASGKLLLCARCCEVRNPTKCAFCAKPFPKFDMSPGPQNAAYYCKGCFACASCTTKLKQGDKMFELSGKLFCANCEAKYQEAKYAVERMKTGP</sequence>
<feature type="domain" description="LIM zinc-binding" evidence="5">
    <location>
        <begin position="65"/>
        <end position="128"/>
    </location>
</feature>
<evidence type="ECO:0000313" key="6">
    <source>
        <dbReference type="Proteomes" id="UP000887565"/>
    </source>
</evidence>
<dbReference type="WBParaSite" id="nRc.2.0.1.t34210-RA">
    <property type="protein sequence ID" value="nRc.2.0.1.t34210-RA"/>
    <property type="gene ID" value="nRc.2.0.1.g34210"/>
</dbReference>
<dbReference type="AlphaFoldDB" id="A0A915K654"/>
<protein>
    <submittedName>
        <fullName evidence="7">LIM zinc-binding domain-containing protein</fullName>
    </submittedName>
</protein>
<name>A0A915K654_ROMCU</name>
<keyword evidence="2 4" id="KW-0862">Zinc</keyword>
<dbReference type="Gene3D" id="2.10.110.10">
    <property type="entry name" value="Cysteine Rich Protein"/>
    <property type="match status" value="1"/>
</dbReference>
<reference evidence="7" key="1">
    <citation type="submission" date="2022-11" db="UniProtKB">
        <authorList>
            <consortium name="WormBaseParasite"/>
        </authorList>
    </citation>
    <scope>IDENTIFICATION</scope>
</reference>
<keyword evidence="6" id="KW-1185">Reference proteome</keyword>
<organism evidence="6 7">
    <name type="scientific">Romanomermis culicivorax</name>
    <name type="common">Nematode worm</name>
    <dbReference type="NCBI Taxonomy" id="13658"/>
    <lineage>
        <taxon>Eukaryota</taxon>
        <taxon>Metazoa</taxon>
        <taxon>Ecdysozoa</taxon>
        <taxon>Nematoda</taxon>
        <taxon>Enoplea</taxon>
        <taxon>Dorylaimia</taxon>
        <taxon>Mermithida</taxon>
        <taxon>Mermithoidea</taxon>
        <taxon>Mermithidae</taxon>
        <taxon>Romanomermis</taxon>
    </lineage>
</organism>
<evidence type="ECO:0000256" key="3">
    <source>
        <dbReference type="ARBA" id="ARBA00023038"/>
    </source>
</evidence>
<evidence type="ECO:0000256" key="4">
    <source>
        <dbReference type="PROSITE-ProRule" id="PRU00125"/>
    </source>
</evidence>
<dbReference type="PROSITE" id="PS50023">
    <property type="entry name" value="LIM_DOMAIN_2"/>
    <property type="match status" value="1"/>
</dbReference>
<dbReference type="Proteomes" id="UP000887565">
    <property type="component" value="Unplaced"/>
</dbReference>
<dbReference type="GO" id="GO:0046872">
    <property type="term" value="F:metal ion binding"/>
    <property type="evidence" value="ECO:0007669"/>
    <property type="project" value="UniProtKB-KW"/>
</dbReference>
<proteinExistence type="predicted"/>
<dbReference type="InterPro" id="IPR001781">
    <property type="entry name" value="Znf_LIM"/>
</dbReference>
<accession>A0A915K654</accession>
<evidence type="ECO:0000313" key="7">
    <source>
        <dbReference type="WBParaSite" id="nRc.2.0.1.t34210-RA"/>
    </source>
</evidence>
<evidence type="ECO:0000256" key="1">
    <source>
        <dbReference type="ARBA" id="ARBA00022723"/>
    </source>
</evidence>